<dbReference type="SMART" id="SM00181">
    <property type="entry name" value="EGF"/>
    <property type="match status" value="4"/>
</dbReference>
<feature type="signal peptide" evidence="10">
    <location>
        <begin position="1"/>
        <end position="25"/>
    </location>
</feature>
<dbReference type="Gene3D" id="2.10.25.10">
    <property type="entry name" value="Laminin"/>
    <property type="match status" value="3"/>
</dbReference>
<feature type="domain" description="Fibronectin type-III" evidence="11">
    <location>
        <begin position="340"/>
        <end position="432"/>
    </location>
</feature>
<dbReference type="PANTHER" id="PTHR46708">
    <property type="entry name" value="TENASCIN"/>
    <property type="match status" value="1"/>
</dbReference>
<dbReference type="Gene3D" id="2.60.40.10">
    <property type="entry name" value="Immunoglobulins"/>
    <property type="match status" value="6"/>
</dbReference>
<comment type="subcellular location">
    <subcellularLocation>
        <location evidence="1">Secreted</location>
        <location evidence="1">Extracellular space</location>
        <location evidence="1">Extracellular matrix</location>
    </subcellularLocation>
</comment>
<organism evidence="13 14">
    <name type="scientific">Ictalurus punctatus</name>
    <name type="common">Channel catfish</name>
    <name type="synonym">Silurus punctatus</name>
    <dbReference type="NCBI Taxonomy" id="7998"/>
    <lineage>
        <taxon>Eukaryota</taxon>
        <taxon>Metazoa</taxon>
        <taxon>Chordata</taxon>
        <taxon>Craniata</taxon>
        <taxon>Vertebrata</taxon>
        <taxon>Euteleostomi</taxon>
        <taxon>Actinopterygii</taxon>
        <taxon>Neopterygii</taxon>
        <taxon>Teleostei</taxon>
        <taxon>Ostariophysi</taxon>
        <taxon>Siluriformes</taxon>
        <taxon>Ictaluridae</taxon>
        <taxon>Ictalurus</taxon>
    </lineage>
</organism>
<dbReference type="InterPro" id="IPR013783">
    <property type="entry name" value="Ig-like_fold"/>
</dbReference>
<name>A0A2D0RCM2_ICTPU</name>
<evidence type="ECO:0000256" key="4">
    <source>
        <dbReference type="ARBA" id="ARBA00022530"/>
    </source>
</evidence>
<dbReference type="GO" id="GO:0098966">
    <property type="term" value="C:perisynaptic extracellular matrix"/>
    <property type="evidence" value="ECO:0007669"/>
    <property type="project" value="TreeGrafter"/>
</dbReference>
<proteinExistence type="inferred from homology"/>
<dbReference type="OMA" id="CRPNGRC"/>
<dbReference type="PROSITE" id="PS01186">
    <property type="entry name" value="EGF_2"/>
    <property type="match status" value="2"/>
</dbReference>
<gene>
    <name evidence="14" type="primary">tnn</name>
</gene>
<keyword evidence="5" id="KW-0245">EGF-like domain</keyword>
<dbReference type="FunFam" id="3.90.215.10:FF:000001">
    <property type="entry name" value="Tenascin isoform 1"/>
    <property type="match status" value="1"/>
</dbReference>
<dbReference type="GO" id="GO:0030155">
    <property type="term" value="P:regulation of cell adhesion"/>
    <property type="evidence" value="ECO:0007669"/>
    <property type="project" value="TreeGrafter"/>
</dbReference>
<accession>A0A2D0RCM2</accession>
<dbReference type="Gene3D" id="3.90.215.10">
    <property type="entry name" value="Gamma Fibrinogen, chain A, domain 1"/>
    <property type="match status" value="1"/>
</dbReference>
<dbReference type="CTD" id="63923"/>
<reference evidence="14" key="2">
    <citation type="submission" date="2025-08" db="UniProtKB">
        <authorList>
            <consortium name="RefSeq"/>
        </authorList>
    </citation>
    <scope>IDENTIFICATION</scope>
    <source>
        <tissue evidence="14">Blood</tissue>
    </source>
</reference>
<sequence>MLPRLNWFWLPLFGMLGVVSLVTQAEESEKAVTFSHVYRFNSGCKQDLQAVLPSQDQASEGQVMTVDGEKDIVFKHKIKFPSSSCTCADSEEFKALLYRVNGLEEEVTYLKTQCAQGCCGGSSGVDTSCSGHGVYQQNTCSCKCDAGWEGPDCSISMCPDNCNNNGYCVDGRCVCHAGYTGHDCGLLICPDDCNDKGHCVDGKCVCFEGFSGDTCSMQNCPSDCKENGRCIDGNCHCDEGFFGNDCSMVLGPKGLHVIRVTDVSLLVEWERVKKAEYYLLYYYPHGNEGAIQEIRVPNTENSYLITGLKPGVTYIVQVQAVVKGISSESDRITATTDLSGVEGVRVLGQTEDSIQVDWKNPETEVDYFKLRHASPDGHEKLENVARSQEARTVHTIIGLNPGTEYQITVQAIKGSNEGKPSHTTGVTDIDSTNYLVTRDVTETTVTVIWEKVRAEVDGYILTYSSAEGSSQEIQVGADATSYQLTSLKPGVLYTIFIRAYKGSRLSRNSSTEAETELDAPTNLLVREVTEDSAMVSWDRVQAEIDGYILSYSSADGSSDEVQVGADSTSYQFTGLRPGVTYTVYVWAIKGSRSSRKTTTETETELDAPTNLLVREVTEDSAMVSWDRVQAEIDGYTLSYSSADGSSDEVQVGADSTSYQFTGLRPGVTYTVYVWAIKGTRSSRKTTTETETEIDAPKNLKAVDVKSDSAALTWTPPQAQIDGYVLSYRPEDGSMQTVEKNFVAGDTTISLSGLATGKKYVVTLIAYRGSKRSKVVETIFITVEAAYHFPMDCTQIMKNGKMKSGVYTIYVANDRNKPMQVYCDMTTDGGGWLVFQRRNTGKLDFMKRWRQYTQGFGELTDEFWLGLENIHALTNTSTKYEVRFDLGLGSERAYAVYDDFKVGSAKQKFKLTIGNYRGNAGDAMAYHQGRPFTTIDSDNDIALGNCAFTHHGAWWYKNCHLANLNGKFEDNRHSMGVNWEPWKGHLMSLDYTEIMIRPVNTASRKKRSLKRRAAA</sequence>
<dbReference type="Pfam" id="PF00147">
    <property type="entry name" value="Fibrinogen_C"/>
    <property type="match status" value="1"/>
</dbReference>
<dbReference type="FunFam" id="2.60.40.10:FF:000099">
    <property type="entry name" value="Fibronectin 1"/>
    <property type="match status" value="3"/>
</dbReference>
<dbReference type="GeneID" id="108268097"/>
<dbReference type="CDD" id="cd00054">
    <property type="entry name" value="EGF_CA"/>
    <property type="match status" value="1"/>
</dbReference>
<evidence type="ECO:0000256" key="5">
    <source>
        <dbReference type="ARBA" id="ARBA00022536"/>
    </source>
</evidence>
<feature type="chain" id="PRO_5012112959" evidence="10">
    <location>
        <begin position="26"/>
        <end position="1014"/>
    </location>
</feature>
<dbReference type="InterPro" id="IPR000742">
    <property type="entry name" value="EGF"/>
</dbReference>
<keyword evidence="7" id="KW-0677">Repeat</keyword>
<dbReference type="SUPFAM" id="SSF49265">
    <property type="entry name" value="Fibronectin type III"/>
    <property type="match status" value="3"/>
</dbReference>
<reference evidence="13" key="1">
    <citation type="journal article" date="2016" name="Nat. Commun.">
        <title>The channel catfish genome sequence provides insights into the evolution of scale formation in teleosts.</title>
        <authorList>
            <person name="Liu Z."/>
            <person name="Liu S."/>
            <person name="Yao J."/>
            <person name="Bao L."/>
            <person name="Zhang J."/>
            <person name="Li Y."/>
            <person name="Jiang C."/>
            <person name="Sun L."/>
            <person name="Wang R."/>
            <person name="Zhang Y."/>
            <person name="Zhou T."/>
            <person name="Zeng Q."/>
            <person name="Fu Q."/>
            <person name="Gao S."/>
            <person name="Li N."/>
            <person name="Koren S."/>
            <person name="Jiang Y."/>
            <person name="Zimin A."/>
            <person name="Xu P."/>
            <person name="Phillippy A.M."/>
            <person name="Geng X."/>
            <person name="Song L."/>
            <person name="Sun F."/>
            <person name="Li C."/>
            <person name="Wang X."/>
            <person name="Chen A."/>
            <person name="Jin Y."/>
            <person name="Yuan Z."/>
            <person name="Yang Y."/>
            <person name="Tan S."/>
            <person name="Peatman E."/>
            <person name="Lu J."/>
            <person name="Qin Z."/>
            <person name="Dunham R."/>
            <person name="Li Z."/>
            <person name="Sonstegard T."/>
            <person name="Feng J."/>
            <person name="Danzmann R.G."/>
            <person name="Schroeder S."/>
            <person name="Scheffler B."/>
            <person name="Duke M.V."/>
            <person name="Ballard L."/>
            <person name="Kucuktas H."/>
            <person name="Kaltenboeck L."/>
            <person name="Liu H."/>
            <person name="Armbruster J."/>
            <person name="Xie Y."/>
            <person name="Kirby M.L."/>
            <person name="Tian Y."/>
            <person name="Flanagan M.E."/>
            <person name="Mu W."/>
            <person name="Waldbieser G.C."/>
        </authorList>
    </citation>
    <scope>NUCLEOTIDE SEQUENCE [LARGE SCALE GENOMIC DNA]</scope>
    <source>
        <strain evidence="13">SDA103</strain>
    </source>
</reference>
<feature type="domain" description="Fibronectin type-III" evidence="11">
    <location>
        <begin position="433"/>
        <end position="518"/>
    </location>
</feature>
<keyword evidence="4" id="KW-0272">Extracellular matrix</keyword>
<dbReference type="FunFam" id="2.10.25.10:FF:000001">
    <property type="entry name" value="Tenascin C"/>
    <property type="match status" value="3"/>
</dbReference>
<dbReference type="InterPro" id="IPR036116">
    <property type="entry name" value="FN3_sf"/>
</dbReference>
<dbReference type="NCBIfam" id="NF040941">
    <property type="entry name" value="GGGWT_bact"/>
    <property type="match status" value="1"/>
</dbReference>
<evidence type="ECO:0000256" key="1">
    <source>
        <dbReference type="ARBA" id="ARBA00004498"/>
    </source>
</evidence>
<dbReference type="InterPro" id="IPR020837">
    <property type="entry name" value="Fibrinogen_CS"/>
</dbReference>
<dbReference type="Proteomes" id="UP000221080">
    <property type="component" value="Chromosome 7"/>
</dbReference>
<keyword evidence="3" id="KW-0964">Secreted</keyword>
<dbReference type="SMART" id="SM00186">
    <property type="entry name" value="FBG"/>
    <property type="match status" value="1"/>
</dbReference>
<keyword evidence="13" id="KW-1185">Reference proteome</keyword>
<evidence type="ECO:0000256" key="6">
    <source>
        <dbReference type="ARBA" id="ARBA00022729"/>
    </source>
</evidence>
<dbReference type="InterPro" id="IPR003961">
    <property type="entry name" value="FN3_dom"/>
</dbReference>
<dbReference type="InterPro" id="IPR050991">
    <property type="entry name" value="ECM_Regulatory_Proteins"/>
</dbReference>
<evidence type="ECO:0000256" key="7">
    <source>
        <dbReference type="ARBA" id="ARBA00022737"/>
    </source>
</evidence>
<dbReference type="OrthoDB" id="2154780at2759"/>
<evidence type="ECO:0000256" key="9">
    <source>
        <dbReference type="ARBA" id="ARBA00023180"/>
    </source>
</evidence>
<dbReference type="CDD" id="cd00063">
    <property type="entry name" value="FN3"/>
    <property type="match status" value="6"/>
</dbReference>
<dbReference type="InterPro" id="IPR002181">
    <property type="entry name" value="Fibrinogen_a/b/g_C_dom"/>
</dbReference>
<dbReference type="PROSITE" id="PS00514">
    <property type="entry name" value="FIBRINOGEN_C_1"/>
    <property type="match status" value="1"/>
</dbReference>
<dbReference type="STRING" id="7998.ENSIPUP00000026869"/>
<dbReference type="GO" id="GO:0005615">
    <property type="term" value="C:extracellular space"/>
    <property type="evidence" value="ECO:0007669"/>
    <property type="project" value="TreeGrafter"/>
</dbReference>
<evidence type="ECO:0000256" key="8">
    <source>
        <dbReference type="ARBA" id="ARBA00023157"/>
    </source>
</evidence>
<dbReference type="Pfam" id="PF25024">
    <property type="entry name" value="EGF_TEN"/>
    <property type="match status" value="1"/>
</dbReference>
<dbReference type="SMART" id="SM00060">
    <property type="entry name" value="FN3"/>
    <property type="match status" value="6"/>
</dbReference>
<dbReference type="Pfam" id="PF00041">
    <property type="entry name" value="fn3"/>
    <property type="match status" value="6"/>
</dbReference>
<keyword evidence="6 10" id="KW-0732">Signal</keyword>
<dbReference type="InterPro" id="IPR036056">
    <property type="entry name" value="Fibrinogen-like_C"/>
</dbReference>
<feature type="domain" description="Fibronectin type-III" evidence="11">
    <location>
        <begin position="695"/>
        <end position="785"/>
    </location>
</feature>
<feature type="domain" description="Fibrinogen C-terminal" evidence="12">
    <location>
        <begin position="783"/>
        <end position="999"/>
    </location>
</feature>
<dbReference type="KEGG" id="ipu:108268097"/>
<feature type="domain" description="Fibronectin type-III" evidence="11">
    <location>
        <begin position="251"/>
        <end position="339"/>
    </location>
</feature>
<dbReference type="RefSeq" id="XP_017328287.1">
    <property type="nucleotide sequence ID" value="XM_017472798.3"/>
</dbReference>
<dbReference type="InterPro" id="IPR014716">
    <property type="entry name" value="Fibrinogen_a/b/g_C_1"/>
</dbReference>
<keyword evidence="8" id="KW-1015">Disulfide bond</keyword>
<dbReference type="AlphaFoldDB" id="A0A2D0RCM2"/>
<evidence type="ECO:0000313" key="13">
    <source>
        <dbReference type="Proteomes" id="UP000221080"/>
    </source>
</evidence>
<dbReference type="SUPFAM" id="SSF56496">
    <property type="entry name" value="Fibrinogen C-terminal domain-like"/>
    <property type="match status" value="1"/>
</dbReference>
<evidence type="ECO:0000256" key="3">
    <source>
        <dbReference type="ARBA" id="ARBA00022525"/>
    </source>
</evidence>
<dbReference type="CDD" id="cd00087">
    <property type="entry name" value="FReD"/>
    <property type="match status" value="1"/>
</dbReference>
<dbReference type="PROSITE" id="PS00022">
    <property type="entry name" value="EGF_1"/>
    <property type="match status" value="2"/>
</dbReference>
<evidence type="ECO:0000259" key="11">
    <source>
        <dbReference type="PROSITE" id="PS50853"/>
    </source>
</evidence>
<evidence type="ECO:0000256" key="10">
    <source>
        <dbReference type="SAM" id="SignalP"/>
    </source>
</evidence>
<dbReference type="PROSITE" id="PS51406">
    <property type="entry name" value="FIBRINOGEN_C_2"/>
    <property type="match status" value="1"/>
</dbReference>
<feature type="domain" description="Fibronectin type-III" evidence="11">
    <location>
        <begin position="519"/>
        <end position="607"/>
    </location>
</feature>
<dbReference type="PROSITE" id="PS50853">
    <property type="entry name" value="FN3"/>
    <property type="match status" value="6"/>
</dbReference>
<dbReference type="PANTHER" id="PTHR46708:SF12">
    <property type="entry name" value="TENASCIN N"/>
    <property type="match status" value="1"/>
</dbReference>
<protein>
    <submittedName>
        <fullName evidence="14">Tenascin-N isoform X1</fullName>
    </submittedName>
</protein>
<evidence type="ECO:0000256" key="2">
    <source>
        <dbReference type="ARBA" id="ARBA00008673"/>
    </source>
</evidence>
<evidence type="ECO:0000313" key="14">
    <source>
        <dbReference type="RefSeq" id="XP_017328287.1"/>
    </source>
</evidence>
<comment type="similarity">
    <text evidence="2">Belongs to the tenascin family.</text>
</comment>
<feature type="domain" description="Fibronectin type-III" evidence="11">
    <location>
        <begin position="608"/>
        <end position="694"/>
    </location>
</feature>
<keyword evidence="9" id="KW-0325">Glycoprotein</keyword>
<evidence type="ECO:0000259" key="12">
    <source>
        <dbReference type="PROSITE" id="PS51406"/>
    </source>
</evidence>